<accession>A0ABR9BUJ8</accession>
<gene>
    <name evidence="1" type="ORF">IFT38_01025</name>
</gene>
<comment type="caution">
    <text evidence="1">The sequence shown here is derived from an EMBL/GenBank/DDBJ whole genome shotgun (WGS) entry which is preliminary data.</text>
</comment>
<evidence type="ECO:0000313" key="1">
    <source>
        <dbReference type="EMBL" id="MBD8768118.1"/>
    </source>
</evidence>
<organism evidence="1 2">
    <name type="scientific">Pseudomonas coleopterorum</name>
    <dbReference type="NCBI Taxonomy" id="1605838"/>
    <lineage>
        <taxon>Bacteria</taxon>
        <taxon>Pseudomonadati</taxon>
        <taxon>Pseudomonadota</taxon>
        <taxon>Gammaproteobacteria</taxon>
        <taxon>Pseudomonadales</taxon>
        <taxon>Pseudomonadaceae</taxon>
        <taxon>Pseudomonas</taxon>
    </lineage>
</organism>
<dbReference type="RefSeq" id="WP_192065156.1">
    <property type="nucleotide sequence ID" value="NZ_JACYWY010000002.1"/>
</dbReference>
<dbReference type="Proteomes" id="UP000620025">
    <property type="component" value="Unassembled WGS sequence"/>
</dbReference>
<keyword evidence="2" id="KW-1185">Reference proteome</keyword>
<evidence type="ECO:0008006" key="3">
    <source>
        <dbReference type="Google" id="ProtNLM"/>
    </source>
</evidence>
<name>A0ABR9BUJ8_9PSED</name>
<evidence type="ECO:0000313" key="2">
    <source>
        <dbReference type="Proteomes" id="UP000620025"/>
    </source>
</evidence>
<dbReference type="EMBL" id="JACYWZ010000001">
    <property type="protein sequence ID" value="MBD8768118.1"/>
    <property type="molecule type" value="Genomic_DNA"/>
</dbReference>
<reference evidence="1 2" key="1">
    <citation type="journal article" date="2020" name="FEMS Microbiol. Ecol.">
        <title>Temporal dynamics of bacterial communities during seed development and maturation.</title>
        <authorList>
            <person name="Chesneau G."/>
            <person name="Torres-Cortes G."/>
            <person name="Briand M."/>
            <person name="Darrasse A."/>
            <person name="Preveaux A."/>
            <person name="Marais C."/>
            <person name="Jacques M.A."/>
            <person name="Shade A."/>
            <person name="Barret M."/>
        </authorList>
    </citation>
    <scope>NUCLEOTIDE SEQUENCE [LARGE SCALE GENOMIC DNA]</scope>
    <source>
        <strain evidence="1 2">CFBP13599</strain>
    </source>
</reference>
<proteinExistence type="predicted"/>
<protein>
    <recommendedName>
        <fullName evidence="3">C-terminal region of Pasteurella multocida toxin residues 569-1285</fullName>
    </recommendedName>
</protein>
<sequence length="1543" mass="170726">MTSLLSLSGEVARSAPLASSVSKHFASRPSLRDVALQVLATQFAVQYPTLNVDFSHVHLFEPIRLADTASFAGYRKLLLTDVLVDRYLHDQNISLVQGYHFLTAEAGAENPSALAVDMTQVQGIVNEWGPQILQAYSEALCAYWDLTRWEGGNRWQWLGNSLQARFKDSVEREQKAGRLSNDQGATAMLLVSMPGARERALYAGDTIEASLVSVQAMGVPLQRHAELTHALVIRRRVGSHGGEVLLMYTPVNGLETFPSMQALTDAFAMHLGHAVTGPTLELALYSPTGNIFEAQAQAILEQQLEALQSLGQYCRASGFGVGALEQGTEYVTCLFDIDSAEERARLQAVQDGLPAWLTQANDAQRREFSLYLATLAALREQQQQASFLDAIPSIADFAEQALIRQIALDHPHAPLDAVDDVEVHIVTVPNAQLSIVNAGDMTMEDHVISLVDLALYNLSGRPQGRLLIQPKAGVTLPSWVDAGSIQTLVTRTDAGGGYLALLKQKLLLDPVESKRRQALFASQLQCQLPMLALENSIRGLCGFTRLGWKYVAAIMEAAGNAEVEGVSVAIQALGILPAAGMKVDKVCNMYVIAATDGSGLQVLYRPLMQPALIQYADRAALFEAIAEAGELQRSVLDWLDAPARARYANGGFHEPHLVRFGQGSDYAPIGVPAAATLKGMALGADVLAELYQGCVKALVTVADRQSVSSEESRWIGYRALGWTVFNALLPVLPGPLATAGWLIQAMAACNVTLTAQAGGDKDAADDQLVDLLFNIALVLLVRATERAVTVREFRQPMLPVPSVSPVSPVPAKATVTTRLSPTPVHAFDANAHLSFSWARAQHRLSPEDATALASYRVAAPQPLPEPVPHGAMRGLYLDGERWLLSLEGHFFQVMVDDGLVRIIDAARPQTPGPWVERDEVGRWRLDLHLRLRGGGPKRTIAALRAANQQRMQACDRQITEFNQKRASLHERVNAVLRKVNRAFEAKDNERLRGLRNVMSEATGNYLAALRQVLAASLELNQLEPYSNRAKEQASLLFQLCEVAQEEIINLRYKSLDYRDRAEDISQLLVGSEMSEEQSRAFFDYVSDSIDILEKQVQLTKELTQWKEQLRRMPIEGATALEKLTANWIEALSIRRWIGLLVDGLALTSIRHIATLEVADRVMESVAEPVRLAAQTHAALEETAEYNLNDRVELLNSLDLQYEAAQQSLAFYAGEQGGLLYEPARLRLANLIQELRDSAQAALVPLIREQFKMTRKQRQQARHKSIFVTRHRGLVVGQRRPKVAVTDRDIVDVIDPIEKKVLASFDKDPAQADWEVMETTTVARPRPASRSLNAAIRRGNQLLQGADQQTRTAWKEAQKSYLPVEVEDRLRLYAQQLTEAADAVEQQLTRDNEVDEATSQQTSAHGRAKLFRDKAAELNEQGRLIHIHMVKWQPPAAARVDYLYRQGEARISRVGARSKLKRSPGYLEEYVVADTAGKPLWYAHFHYADPRAPRDAYTAAHLKTVEQRFDGFEKQKTDETTHGKWIGILRSEIAPPFDEVYLAL</sequence>